<keyword evidence="8" id="KW-1185">Reference proteome</keyword>
<dbReference type="AlphaFoldDB" id="A0A3D9UVN6"/>
<dbReference type="PANTHER" id="PTHR30563:SF0">
    <property type="entry name" value="DNA RECOMBINATION PROTEIN RMUC"/>
    <property type="match status" value="1"/>
</dbReference>
<dbReference type="Pfam" id="PF02646">
    <property type="entry name" value="RmuC"/>
    <property type="match status" value="1"/>
</dbReference>
<gene>
    <name evidence="7" type="ORF">DFJ65_3114</name>
</gene>
<feature type="region of interest" description="Disordered" evidence="6">
    <location>
        <begin position="376"/>
        <end position="402"/>
    </location>
</feature>
<keyword evidence="3 5" id="KW-0175">Coiled coil</keyword>
<dbReference type="Proteomes" id="UP000256253">
    <property type="component" value="Unassembled WGS sequence"/>
</dbReference>
<name>A0A3D9UVN6_9MICO</name>
<dbReference type="OrthoDB" id="370725at2"/>
<evidence type="ECO:0000256" key="1">
    <source>
        <dbReference type="ARBA" id="ARBA00003416"/>
    </source>
</evidence>
<dbReference type="GO" id="GO:0006310">
    <property type="term" value="P:DNA recombination"/>
    <property type="evidence" value="ECO:0007669"/>
    <property type="project" value="UniProtKB-KW"/>
</dbReference>
<dbReference type="InterPro" id="IPR003798">
    <property type="entry name" value="DNA_recombination_RmuC"/>
</dbReference>
<feature type="coiled-coil region" evidence="5">
    <location>
        <begin position="30"/>
        <end position="88"/>
    </location>
</feature>
<reference evidence="7 8" key="1">
    <citation type="submission" date="2018-08" db="EMBL/GenBank/DDBJ databases">
        <title>Sequencing the genomes of 1000 actinobacteria strains.</title>
        <authorList>
            <person name="Klenk H.-P."/>
        </authorList>
    </citation>
    <scope>NUCLEOTIDE SEQUENCE [LARGE SCALE GENOMIC DNA]</scope>
    <source>
        <strain evidence="7 8">DSM 22967</strain>
    </source>
</reference>
<dbReference type="RefSeq" id="WP_115923780.1">
    <property type="nucleotide sequence ID" value="NZ_QTUA01000001.1"/>
</dbReference>
<evidence type="ECO:0000256" key="2">
    <source>
        <dbReference type="ARBA" id="ARBA00009840"/>
    </source>
</evidence>
<protein>
    <submittedName>
        <fullName evidence="7">DNA recombination protein RmuC</fullName>
    </submittedName>
</protein>
<evidence type="ECO:0000256" key="4">
    <source>
        <dbReference type="ARBA" id="ARBA00023172"/>
    </source>
</evidence>
<evidence type="ECO:0000256" key="6">
    <source>
        <dbReference type="SAM" id="MobiDB-lite"/>
    </source>
</evidence>
<comment type="caution">
    <text evidence="7">The sequence shown here is derived from an EMBL/GenBank/DDBJ whole genome shotgun (WGS) entry which is preliminary data.</text>
</comment>
<evidence type="ECO:0000313" key="7">
    <source>
        <dbReference type="EMBL" id="REF32020.1"/>
    </source>
</evidence>
<evidence type="ECO:0000313" key="8">
    <source>
        <dbReference type="Proteomes" id="UP000256253"/>
    </source>
</evidence>
<accession>A0A3D9UVN6</accession>
<proteinExistence type="inferred from homology"/>
<dbReference type="PANTHER" id="PTHR30563">
    <property type="entry name" value="DNA RECOMBINATION PROTEIN RMUC"/>
    <property type="match status" value="1"/>
</dbReference>
<comment type="similarity">
    <text evidence="2">Belongs to the RmuC family.</text>
</comment>
<feature type="compositionally biased region" description="Gly residues" evidence="6">
    <location>
        <begin position="384"/>
        <end position="394"/>
    </location>
</feature>
<sequence>MLPVLTFALGLLLGAAVLWLVLRPRQELRLASADTERQLLRERVVDLETALGEDQQTAQALAPLSSTLARVERQVEALERDRSRQYGALGAQLRTVAETTGALHQQTAVLSGALKSSNTSGAWGEMQLRRVLEHAGLLPKCDFDEQVRSTSRHGKQIRPDAVVHLPGGKVLVIDSKAPIQHFLAAQVEDTPDAERDRLLRAHSAALTGHVEALSAKDYWSGFDSTPEAVLCFVPSEAILATAVRTDPDLLDRAMAKRVLLVSPATLLSALQTTALVWRQDALERNAQELLTIGRELYERLGTLGKHTHRVGETLRRSVEAYNAMVGTLEARVLVSARRMEDLGLASEAVPQVQPVEQAPRPLTAAELIDALDDDVARPQLDLGPAGGGSDGGSEGASRERAG</sequence>
<evidence type="ECO:0000256" key="5">
    <source>
        <dbReference type="SAM" id="Coils"/>
    </source>
</evidence>
<evidence type="ECO:0000256" key="3">
    <source>
        <dbReference type="ARBA" id="ARBA00023054"/>
    </source>
</evidence>
<organism evidence="7 8">
    <name type="scientific">Calidifontibacter indicus</name>
    <dbReference type="NCBI Taxonomy" id="419650"/>
    <lineage>
        <taxon>Bacteria</taxon>
        <taxon>Bacillati</taxon>
        <taxon>Actinomycetota</taxon>
        <taxon>Actinomycetes</taxon>
        <taxon>Micrococcales</taxon>
        <taxon>Dermacoccaceae</taxon>
        <taxon>Calidifontibacter</taxon>
    </lineage>
</organism>
<dbReference type="EMBL" id="QTUA01000001">
    <property type="protein sequence ID" value="REF32020.1"/>
    <property type="molecule type" value="Genomic_DNA"/>
</dbReference>
<comment type="function">
    <text evidence="1">Involved in DNA recombination.</text>
</comment>
<keyword evidence="4" id="KW-0233">DNA recombination</keyword>